<accession>A0A7W6FYN6</accession>
<name>A0A7W6FYN6_9SPHN</name>
<evidence type="ECO:0000313" key="2">
    <source>
        <dbReference type="Proteomes" id="UP000561459"/>
    </source>
</evidence>
<organism evidence="1 2">
    <name type="scientific">Novosphingobium fluoreni</name>
    <dbReference type="NCBI Taxonomy" id="1391222"/>
    <lineage>
        <taxon>Bacteria</taxon>
        <taxon>Pseudomonadati</taxon>
        <taxon>Pseudomonadota</taxon>
        <taxon>Alphaproteobacteria</taxon>
        <taxon>Sphingomonadales</taxon>
        <taxon>Sphingomonadaceae</taxon>
        <taxon>Novosphingobium</taxon>
    </lineage>
</organism>
<sequence>MKPATFAPWYAALYPQFAEIARAHGYALAVHGSMQRDFDVVAIPWAKQVSEPRAVIDNVLSEFAVEEIGQPETNNHGRIAFTLGIGFGDCFADWSFMPASAIAGH</sequence>
<dbReference type="Proteomes" id="UP000561459">
    <property type="component" value="Unassembled WGS sequence"/>
</dbReference>
<dbReference type="RefSeq" id="WP_183617267.1">
    <property type="nucleotide sequence ID" value="NZ_JACIDY010000005.1"/>
</dbReference>
<dbReference type="EMBL" id="JACIDY010000005">
    <property type="protein sequence ID" value="MBB3940679.1"/>
    <property type="molecule type" value="Genomic_DNA"/>
</dbReference>
<reference evidence="1 2" key="1">
    <citation type="submission" date="2020-08" db="EMBL/GenBank/DDBJ databases">
        <title>Genomic Encyclopedia of Type Strains, Phase IV (KMG-IV): sequencing the most valuable type-strain genomes for metagenomic binning, comparative biology and taxonomic classification.</title>
        <authorList>
            <person name="Goeker M."/>
        </authorList>
    </citation>
    <scope>NUCLEOTIDE SEQUENCE [LARGE SCALE GENOMIC DNA]</scope>
    <source>
        <strain evidence="1 2">DSM 27568</strain>
    </source>
</reference>
<protein>
    <submittedName>
        <fullName evidence="1">Uncharacterized protein</fullName>
    </submittedName>
</protein>
<gene>
    <name evidence="1" type="ORF">GGR39_002336</name>
</gene>
<proteinExistence type="predicted"/>
<comment type="caution">
    <text evidence="1">The sequence shown here is derived from an EMBL/GenBank/DDBJ whole genome shotgun (WGS) entry which is preliminary data.</text>
</comment>
<evidence type="ECO:0000313" key="1">
    <source>
        <dbReference type="EMBL" id="MBB3940679.1"/>
    </source>
</evidence>
<keyword evidence="2" id="KW-1185">Reference proteome</keyword>
<dbReference type="AlphaFoldDB" id="A0A7W6FYN6"/>